<dbReference type="EMBL" id="CP098805">
    <property type="protein sequence ID" value="USJ32786.1"/>
    <property type="molecule type" value="Genomic_DNA"/>
</dbReference>
<dbReference type="PROSITE" id="PS51257">
    <property type="entry name" value="PROKAR_LIPOPROTEIN"/>
    <property type="match status" value="1"/>
</dbReference>
<keyword evidence="2" id="KW-1185">Reference proteome</keyword>
<proteinExistence type="predicted"/>
<evidence type="ECO:0000313" key="1">
    <source>
        <dbReference type="EMBL" id="USJ32786.1"/>
    </source>
</evidence>
<name>A0ABY4XRC9_9BACT</name>
<accession>A0ABY4XRC9</accession>
<sequence>MKESFLKCLFTFALFSAFWLSGCDGSGDNSLRKKYSLYLMMKDGSEYIVQTDTIMSGEMLNPEKSGTKVIPPRIFYDLIVRENNYYRLNWKDTRFVRNTIENQEFKETGSIQLPGQWSVDTYAWQGDTLCIFGYDTKKGVARFAKITLDNLKAQQSVVSLPKPVAPFNSMSIGFANFMNGNLYLGYTYHKTDLKSYTTSDTLYVSQLSYPDMKVVRTFKDTRSTYPGGVNTRQSHFFNDEKGDFYFIACPGIALGDNRFKPTGIFRINKLTGELDKDYFFNLSASQIQNHGYGFWYLGNGKAIVRTERKGVFKGMEDHWLVPHFDFYVIDLEKQTTTRLNLPLDKGTARNCVLVENGLAYITVNPNKGGNYVWIYNPETGALKKGLHFSDEVDYILRLETLNP</sequence>
<dbReference type="InterPro" id="IPR025401">
    <property type="entry name" value="DUF4374"/>
</dbReference>
<protein>
    <submittedName>
        <fullName evidence="1">DUF4374 domain-containing protein</fullName>
    </submittedName>
</protein>
<dbReference type="Proteomes" id="UP001055420">
    <property type="component" value="Chromosome"/>
</dbReference>
<organism evidence="1 2">
    <name type="scientific">Dyadobacter chenhuakuii</name>
    <dbReference type="NCBI Taxonomy" id="2909339"/>
    <lineage>
        <taxon>Bacteria</taxon>
        <taxon>Pseudomonadati</taxon>
        <taxon>Bacteroidota</taxon>
        <taxon>Cytophagia</taxon>
        <taxon>Cytophagales</taxon>
        <taxon>Spirosomataceae</taxon>
        <taxon>Dyadobacter</taxon>
    </lineage>
</organism>
<dbReference type="RefSeq" id="WP_235163422.1">
    <property type="nucleotide sequence ID" value="NZ_CP098805.1"/>
</dbReference>
<reference evidence="1" key="1">
    <citation type="submission" date="2022-06" db="EMBL/GenBank/DDBJ databases">
        <title>Novel species in genus Dyadobacter.</title>
        <authorList>
            <person name="Ma C."/>
        </authorList>
    </citation>
    <scope>NUCLEOTIDE SEQUENCE</scope>
    <source>
        <strain evidence="1">CY22</strain>
    </source>
</reference>
<dbReference type="Pfam" id="PF14298">
    <property type="entry name" value="DUF4374"/>
    <property type="match status" value="1"/>
</dbReference>
<evidence type="ECO:0000313" key="2">
    <source>
        <dbReference type="Proteomes" id="UP001055420"/>
    </source>
</evidence>
<gene>
    <name evidence="1" type="ORF">NFI80_08555</name>
</gene>